<keyword evidence="1" id="KW-0472">Membrane</keyword>
<dbReference type="GO" id="GO:0016491">
    <property type="term" value="F:oxidoreductase activity"/>
    <property type="evidence" value="ECO:0007669"/>
    <property type="project" value="InterPro"/>
</dbReference>
<feature type="domain" description="Thioredoxin" evidence="2">
    <location>
        <begin position="51"/>
        <end position="189"/>
    </location>
</feature>
<dbReference type="InterPro" id="IPR050553">
    <property type="entry name" value="Thioredoxin_ResA/DsbE_sf"/>
</dbReference>
<dbReference type="AlphaFoldDB" id="G8TW04"/>
<dbReference type="KEGG" id="sap:Sulac_2468"/>
<name>G8TW04_SULAD</name>
<reference evidence="4" key="1">
    <citation type="submission" date="2011-12" db="EMBL/GenBank/DDBJ databases">
        <title>The complete genome of chromosome of Sulfobacillus acidophilus DSM 10332.</title>
        <authorList>
            <person name="Lucas S."/>
            <person name="Han J."/>
            <person name="Lapidus A."/>
            <person name="Bruce D."/>
            <person name="Goodwin L."/>
            <person name="Pitluck S."/>
            <person name="Peters L."/>
            <person name="Kyrpides N."/>
            <person name="Mavromatis K."/>
            <person name="Ivanova N."/>
            <person name="Mikhailova N."/>
            <person name="Chertkov O."/>
            <person name="Saunders E."/>
            <person name="Detter J.C."/>
            <person name="Tapia R."/>
            <person name="Han C."/>
            <person name="Land M."/>
            <person name="Hauser L."/>
            <person name="Markowitz V."/>
            <person name="Cheng J.-F."/>
            <person name="Hugenholtz P."/>
            <person name="Woyke T."/>
            <person name="Wu D."/>
            <person name="Pukall R."/>
            <person name="Gehrich-Schroeter G."/>
            <person name="Schneider S."/>
            <person name="Klenk H.-P."/>
            <person name="Eisen J.A."/>
        </authorList>
    </citation>
    <scope>NUCLEOTIDE SEQUENCE [LARGE SCALE GENOMIC DNA]</scope>
    <source>
        <strain evidence="4">ATCC 700253 / DSM 10332 / NAL</strain>
    </source>
</reference>
<sequence>MGGTRQVLTMVVLAGALVYAGYLIGHRVRTATEKTPPVATAAASTTSTVGVAPGDIAPNFTLTTSTGQTVTLSQLRGHPVWLNFWATWCPYCNKEIPIVEQEAVTHQGQLDVVGVDVEESASKVSSFMTAHHMTYPVVLDSQGAVSASYGVTGLPTSVFIRPDGRVGALYTGAILSVSQANQMLAQILPHS</sequence>
<keyword evidence="1" id="KW-1133">Transmembrane helix</keyword>
<proteinExistence type="predicted"/>
<dbReference type="EMBL" id="CP003179">
    <property type="protein sequence ID" value="AEW05931.1"/>
    <property type="molecule type" value="Genomic_DNA"/>
</dbReference>
<dbReference type="SUPFAM" id="SSF52833">
    <property type="entry name" value="Thioredoxin-like"/>
    <property type="match status" value="1"/>
</dbReference>
<dbReference type="InterPro" id="IPR013766">
    <property type="entry name" value="Thioredoxin_domain"/>
</dbReference>
<dbReference type="PATRIC" id="fig|679936.5.peg.2555"/>
<gene>
    <name evidence="3" type="ordered locus">Sulac_2468</name>
</gene>
<evidence type="ECO:0000256" key="1">
    <source>
        <dbReference type="SAM" id="Phobius"/>
    </source>
</evidence>
<dbReference type="PROSITE" id="PS51352">
    <property type="entry name" value="THIOREDOXIN_2"/>
    <property type="match status" value="1"/>
</dbReference>
<dbReference type="CDD" id="cd02966">
    <property type="entry name" value="TlpA_like_family"/>
    <property type="match status" value="1"/>
</dbReference>
<dbReference type="Gene3D" id="3.40.30.10">
    <property type="entry name" value="Glutaredoxin"/>
    <property type="match status" value="1"/>
</dbReference>
<dbReference type="PANTHER" id="PTHR42852">
    <property type="entry name" value="THIOL:DISULFIDE INTERCHANGE PROTEIN DSBE"/>
    <property type="match status" value="1"/>
</dbReference>
<dbReference type="GO" id="GO:0016209">
    <property type="term" value="F:antioxidant activity"/>
    <property type="evidence" value="ECO:0007669"/>
    <property type="project" value="InterPro"/>
</dbReference>
<feature type="transmembrane region" description="Helical" evidence="1">
    <location>
        <begin position="6"/>
        <end position="24"/>
    </location>
</feature>
<keyword evidence="1" id="KW-0812">Transmembrane</keyword>
<evidence type="ECO:0000313" key="3">
    <source>
        <dbReference type="EMBL" id="AEW05931.1"/>
    </source>
</evidence>
<dbReference type="InterPro" id="IPR036249">
    <property type="entry name" value="Thioredoxin-like_sf"/>
</dbReference>
<evidence type="ECO:0000313" key="4">
    <source>
        <dbReference type="Proteomes" id="UP000005439"/>
    </source>
</evidence>
<dbReference type="InterPro" id="IPR000866">
    <property type="entry name" value="AhpC/TSA"/>
</dbReference>
<dbReference type="STRING" id="679936.Sulac_2468"/>
<dbReference type="Pfam" id="PF00578">
    <property type="entry name" value="AhpC-TSA"/>
    <property type="match status" value="1"/>
</dbReference>
<protein>
    <submittedName>
        <fullName evidence="3">Redoxin domain protein</fullName>
    </submittedName>
</protein>
<dbReference type="HOGENOM" id="CLU_042529_11_4_9"/>
<accession>G8TW04</accession>
<dbReference type="PANTHER" id="PTHR42852:SF13">
    <property type="entry name" value="PROTEIN DIPZ"/>
    <property type="match status" value="1"/>
</dbReference>
<evidence type="ECO:0000259" key="2">
    <source>
        <dbReference type="PROSITE" id="PS51352"/>
    </source>
</evidence>
<keyword evidence="4" id="KW-1185">Reference proteome</keyword>
<dbReference type="Proteomes" id="UP000005439">
    <property type="component" value="Chromosome"/>
</dbReference>
<organism evidence="3 4">
    <name type="scientific">Sulfobacillus acidophilus (strain ATCC 700253 / DSM 10332 / NAL)</name>
    <dbReference type="NCBI Taxonomy" id="679936"/>
    <lineage>
        <taxon>Bacteria</taxon>
        <taxon>Bacillati</taxon>
        <taxon>Bacillota</taxon>
        <taxon>Clostridia</taxon>
        <taxon>Eubacteriales</taxon>
        <taxon>Clostridiales Family XVII. Incertae Sedis</taxon>
        <taxon>Sulfobacillus</taxon>
    </lineage>
</organism>
<reference evidence="3 4" key="2">
    <citation type="journal article" date="2012" name="Stand. Genomic Sci.">
        <title>Complete genome sequence of the moderately thermophilic mineral-sulfide-oxidizing firmicute Sulfobacillus acidophilus type strain (NAL(T)).</title>
        <authorList>
            <person name="Anderson I."/>
            <person name="Chertkov O."/>
            <person name="Chen A."/>
            <person name="Saunders E."/>
            <person name="Lapidus A."/>
            <person name="Nolan M."/>
            <person name="Lucas S."/>
            <person name="Hammon N."/>
            <person name="Deshpande S."/>
            <person name="Cheng J.F."/>
            <person name="Han C."/>
            <person name="Tapia R."/>
            <person name="Goodwin L.A."/>
            <person name="Pitluck S."/>
            <person name="Liolios K."/>
            <person name="Pagani I."/>
            <person name="Ivanova N."/>
            <person name="Mikhailova N."/>
            <person name="Pati A."/>
            <person name="Palaniappan K."/>
            <person name="Land M."/>
            <person name="Pan C."/>
            <person name="Rohde M."/>
            <person name="Pukall R."/>
            <person name="Goker M."/>
            <person name="Detter J.C."/>
            <person name="Woyke T."/>
            <person name="Bristow J."/>
            <person name="Eisen J.A."/>
            <person name="Markowitz V."/>
            <person name="Hugenholtz P."/>
            <person name="Kyrpides N.C."/>
            <person name="Klenk H.P."/>
            <person name="Mavromatis K."/>
        </authorList>
    </citation>
    <scope>NUCLEOTIDE SEQUENCE [LARGE SCALE GENOMIC DNA]</scope>
    <source>
        <strain evidence="4">ATCC 700253 / DSM 10332 / NAL</strain>
    </source>
</reference>